<organism evidence="2">
    <name type="scientific">Cacopsylla melanoneura</name>
    <dbReference type="NCBI Taxonomy" id="428564"/>
    <lineage>
        <taxon>Eukaryota</taxon>
        <taxon>Metazoa</taxon>
        <taxon>Ecdysozoa</taxon>
        <taxon>Arthropoda</taxon>
        <taxon>Hexapoda</taxon>
        <taxon>Insecta</taxon>
        <taxon>Pterygota</taxon>
        <taxon>Neoptera</taxon>
        <taxon>Paraneoptera</taxon>
        <taxon>Hemiptera</taxon>
        <taxon>Sternorrhyncha</taxon>
        <taxon>Psylloidea</taxon>
        <taxon>Psyllidae</taxon>
        <taxon>Psyllinae</taxon>
        <taxon>Cacopsylla</taxon>
    </lineage>
</organism>
<keyword evidence="1" id="KW-1133">Transmembrane helix</keyword>
<dbReference type="EMBL" id="HBUF01334504">
    <property type="protein sequence ID" value="CAG6697738.1"/>
    <property type="molecule type" value="Transcribed_RNA"/>
</dbReference>
<protein>
    <submittedName>
        <fullName evidence="2">Uncharacterized protein</fullName>
    </submittedName>
</protein>
<reference evidence="2" key="1">
    <citation type="submission" date="2021-05" db="EMBL/GenBank/DDBJ databases">
        <authorList>
            <person name="Alioto T."/>
            <person name="Alioto T."/>
            <person name="Gomez Garrido J."/>
        </authorList>
    </citation>
    <scope>NUCLEOTIDE SEQUENCE</scope>
</reference>
<dbReference type="AlphaFoldDB" id="A0A8D8XHU8"/>
<accession>A0A8D8XHU8</accession>
<keyword evidence="1" id="KW-0472">Membrane</keyword>
<feature type="transmembrane region" description="Helical" evidence="1">
    <location>
        <begin position="61"/>
        <end position="80"/>
    </location>
</feature>
<evidence type="ECO:0000256" key="1">
    <source>
        <dbReference type="SAM" id="Phobius"/>
    </source>
</evidence>
<keyword evidence="1" id="KW-0812">Transmembrane</keyword>
<proteinExistence type="predicted"/>
<feature type="transmembrane region" description="Helical" evidence="1">
    <location>
        <begin position="87"/>
        <end position="109"/>
    </location>
</feature>
<name>A0A8D8XHU8_9HEMI</name>
<sequence length="110" mass="12211">MELDMPKLIWVSKNQGFSMCFACGHESPGKYKILTFHSPFNQCTPNTPTPLDNLSDRGSTIPPAVVIQFTSSFGVHFFFWILKETCFLGLACLLCCKAIVRSSVLYGAVL</sequence>
<evidence type="ECO:0000313" key="2">
    <source>
        <dbReference type="EMBL" id="CAG6697738.1"/>
    </source>
</evidence>